<proteinExistence type="predicted"/>
<evidence type="ECO:0000313" key="7">
    <source>
        <dbReference type="EMBL" id="VAW90331.1"/>
    </source>
</evidence>
<dbReference type="Pfam" id="PF08007">
    <property type="entry name" value="JmjC_2"/>
    <property type="match status" value="1"/>
</dbReference>
<dbReference type="Gene3D" id="2.60.120.650">
    <property type="entry name" value="Cupin"/>
    <property type="match status" value="1"/>
</dbReference>
<feature type="domain" description="JmjC" evidence="6">
    <location>
        <begin position="115"/>
        <end position="243"/>
    </location>
</feature>
<dbReference type="AlphaFoldDB" id="A0A3B0ZFI5"/>
<dbReference type="InterPro" id="IPR046799">
    <property type="entry name" value="ROXA-like_wH"/>
</dbReference>
<dbReference type="PANTHER" id="PTHR13096:SF8">
    <property type="entry name" value="RIBOSOMAL OXYGENASE 1"/>
    <property type="match status" value="1"/>
</dbReference>
<evidence type="ECO:0000256" key="3">
    <source>
        <dbReference type="ARBA" id="ARBA00022964"/>
    </source>
</evidence>
<name>A0A3B0ZFI5_9ZZZZ</name>
<dbReference type="GO" id="GO:0046872">
    <property type="term" value="F:metal ion binding"/>
    <property type="evidence" value="ECO:0007669"/>
    <property type="project" value="UniProtKB-KW"/>
</dbReference>
<sequence>MPITTSPYATGTNAVKNSPLTLLGGISKAQFLAEYWQKKPLLIRGALTNFNAPISAGELAGLSCEEEVESRIVIEKDGRHPWELRCGPFTEDQFTTLPESHWTLLLQEANKHIPELSTLLDQFDFIPSWWLDDIMISYAADQGTVGPHYDRYDVFLLQVEGKKQWKINSQPVADDNVIDNIPLRIMKTFASEQEWTLEPGDMLYLPPGVAHHGVALGESITYSIGYRALSQQELLASYFDFVLEQNDNDQHFGDPALSQQQHPGEITAATITQLTTLLQKIPLNTESVGRWFGQFITEPNNPSERFPPEQRLSQNQCLTLLKATRLIRNEQCRFNFITQADGCINLYIDGDEYALSPQQADFGQIICNNSHYDYQRLSPCLANSDSLELLLRWINEGVIYFATEE</sequence>
<organism evidence="7">
    <name type="scientific">hydrothermal vent metagenome</name>
    <dbReference type="NCBI Taxonomy" id="652676"/>
    <lineage>
        <taxon>unclassified sequences</taxon>
        <taxon>metagenomes</taxon>
        <taxon>ecological metagenomes</taxon>
    </lineage>
</organism>
<dbReference type="SMART" id="SM00558">
    <property type="entry name" value="JmjC"/>
    <property type="match status" value="1"/>
</dbReference>
<evidence type="ECO:0000256" key="4">
    <source>
        <dbReference type="ARBA" id="ARBA00023002"/>
    </source>
</evidence>
<keyword evidence="2" id="KW-0479">Metal-binding</keyword>
<dbReference type="InterPro" id="IPR039994">
    <property type="entry name" value="NO66-like"/>
</dbReference>
<dbReference type="SUPFAM" id="SSF51197">
    <property type="entry name" value="Clavaminate synthase-like"/>
    <property type="match status" value="1"/>
</dbReference>
<dbReference type="GO" id="GO:0016706">
    <property type="term" value="F:2-oxoglutarate-dependent dioxygenase activity"/>
    <property type="evidence" value="ECO:0007669"/>
    <property type="project" value="TreeGrafter"/>
</dbReference>
<reference evidence="7" key="1">
    <citation type="submission" date="2018-06" db="EMBL/GenBank/DDBJ databases">
        <authorList>
            <person name="Zhirakovskaya E."/>
        </authorList>
    </citation>
    <scope>NUCLEOTIDE SEQUENCE</scope>
</reference>
<dbReference type="Gene3D" id="3.40.366.30">
    <property type="entry name" value="50S ribosomal protein L16 arginine hydroxylase, Chain A, Domain 2"/>
    <property type="match status" value="1"/>
</dbReference>
<comment type="cofactor">
    <cofactor evidence="1">
        <name>Fe(2+)</name>
        <dbReference type="ChEBI" id="CHEBI:29033"/>
    </cofactor>
</comment>
<dbReference type="Pfam" id="PF20514">
    <property type="entry name" value="WHD_ROXA"/>
    <property type="match status" value="1"/>
</dbReference>
<keyword evidence="3" id="KW-0223">Dioxygenase</keyword>
<evidence type="ECO:0000256" key="5">
    <source>
        <dbReference type="ARBA" id="ARBA00023004"/>
    </source>
</evidence>
<evidence type="ECO:0000256" key="2">
    <source>
        <dbReference type="ARBA" id="ARBA00022723"/>
    </source>
</evidence>
<keyword evidence="5" id="KW-0408">Iron</keyword>
<dbReference type="PANTHER" id="PTHR13096">
    <property type="entry name" value="MINA53 MYC INDUCED NUCLEAR ANTIGEN"/>
    <property type="match status" value="1"/>
</dbReference>
<evidence type="ECO:0000259" key="6">
    <source>
        <dbReference type="PROSITE" id="PS51184"/>
    </source>
</evidence>
<gene>
    <name evidence="7" type="ORF">MNBD_GAMMA18-632</name>
</gene>
<evidence type="ECO:0000256" key="1">
    <source>
        <dbReference type="ARBA" id="ARBA00001954"/>
    </source>
</evidence>
<keyword evidence="4" id="KW-0560">Oxidoreductase</keyword>
<dbReference type="InterPro" id="IPR003347">
    <property type="entry name" value="JmjC_dom"/>
</dbReference>
<dbReference type="EMBL" id="UOFP01000320">
    <property type="protein sequence ID" value="VAW90331.1"/>
    <property type="molecule type" value="Genomic_DNA"/>
</dbReference>
<accession>A0A3B0ZFI5</accession>
<dbReference type="PROSITE" id="PS51184">
    <property type="entry name" value="JMJC"/>
    <property type="match status" value="1"/>
</dbReference>
<protein>
    <recommendedName>
        <fullName evidence="6">JmjC domain-containing protein</fullName>
    </recommendedName>
</protein>